<proteinExistence type="predicted"/>
<dbReference type="OrthoDB" id="9810174at2"/>
<evidence type="ECO:0000313" key="4">
    <source>
        <dbReference type="Proteomes" id="UP000309668"/>
    </source>
</evidence>
<dbReference type="Pfam" id="PF07484">
    <property type="entry name" value="Collar"/>
    <property type="match status" value="1"/>
</dbReference>
<organism evidence="3 4">
    <name type="scientific">Qipengyuania marisflavi</name>
    <dbReference type="NCBI Taxonomy" id="2486356"/>
    <lineage>
        <taxon>Bacteria</taxon>
        <taxon>Pseudomonadati</taxon>
        <taxon>Pseudomonadota</taxon>
        <taxon>Alphaproteobacteria</taxon>
        <taxon>Sphingomonadales</taxon>
        <taxon>Erythrobacteraceae</taxon>
        <taxon>Qipengyuania</taxon>
    </lineage>
</organism>
<evidence type="ECO:0000256" key="1">
    <source>
        <dbReference type="SAM" id="MobiDB-lite"/>
    </source>
</evidence>
<reference evidence="3 4" key="1">
    <citation type="submission" date="2019-05" db="EMBL/GenBank/DDBJ databases">
        <title>Erythrobacter marisflavi sp. nov., isolated from isolated from water of an estuary environment.</title>
        <authorList>
            <person name="Yoon J.-H."/>
        </authorList>
    </citation>
    <scope>NUCLEOTIDE SEQUENCE [LARGE SCALE GENOMIC DNA]</scope>
    <source>
        <strain evidence="3 4">KEM-5</strain>
    </source>
</reference>
<evidence type="ECO:0000259" key="2">
    <source>
        <dbReference type="Pfam" id="PF07484"/>
    </source>
</evidence>
<evidence type="ECO:0000313" key="3">
    <source>
        <dbReference type="EMBL" id="TMM46166.1"/>
    </source>
</evidence>
<sequence length="195" mass="20319">MVSGSAQTAQAQASEPYISQLITTGANFCPRGWARAEGQLLAISGNDALFSLVGTIYGGDGRTTFALPDLRGRTPIGYGVGPGLQSYSIGQRSGAEQITLTPLAMPTHTHNVGGSLNLRTSTSGPDTNDPNGNALATAPEGQNNYTTAARNRPGMPVVGQVTISNTGGSQPHQNRQPYVGLTWCIALFGIYPSRN</sequence>
<dbReference type="SUPFAM" id="SSF88874">
    <property type="entry name" value="Receptor-binding domain of short tail fibre protein gp12"/>
    <property type="match status" value="1"/>
</dbReference>
<dbReference type="InterPro" id="IPR037053">
    <property type="entry name" value="Phage_tail_collar_dom_sf"/>
</dbReference>
<dbReference type="Proteomes" id="UP000309668">
    <property type="component" value="Unassembled WGS sequence"/>
</dbReference>
<gene>
    <name evidence="3" type="ORF">FEV51_11870</name>
</gene>
<dbReference type="EMBL" id="VCAO01000009">
    <property type="protein sequence ID" value="TMM46166.1"/>
    <property type="molecule type" value="Genomic_DNA"/>
</dbReference>
<name>A0A5S3P0L5_9SPHN</name>
<keyword evidence="4" id="KW-1185">Reference proteome</keyword>
<protein>
    <submittedName>
        <fullName evidence="3">Phage tail protein</fullName>
    </submittedName>
</protein>
<dbReference type="Gene3D" id="3.90.1340.10">
    <property type="entry name" value="Phage tail collar domain"/>
    <property type="match status" value="1"/>
</dbReference>
<dbReference type="AlphaFoldDB" id="A0A5S3P0L5"/>
<feature type="compositionally biased region" description="Polar residues" evidence="1">
    <location>
        <begin position="114"/>
        <end position="131"/>
    </location>
</feature>
<accession>A0A5S3P0L5</accession>
<comment type="caution">
    <text evidence="3">The sequence shown here is derived from an EMBL/GenBank/DDBJ whole genome shotgun (WGS) entry which is preliminary data.</text>
</comment>
<feature type="region of interest" description="Disordered" evidence="1">
    <location>
        <begin position="114"/>
        <end position="153"/>
    </location>
</feature>
<feature type="domain" description="Phage tail collar" evidence="2">
    <location>
        <begin position="21"/>
        <end position="75"/>
    </location>
</feature>
<feature type="compositionally biased region" description="Polar residues" evidence="1">
    <location>
        <begin position="140"/>
        <end position="149"/>
    </location>
</feature>
<dbReference type="InterPro" id="IPR011083">
    <property type="entry name" value="Phage_tail_collar_dom"/>
</dbReference>